<keyword evidence="1" id="KW-0812">Transmembrane</keyword>
<dbReference type="InterPro" id="IPR029044">
    <property type="entry name" value="Nucleotide-diphossugar_trans"/>
</dbReference>
<feature type="transmembrane region" description="Helical" evidence="1">
    <location>
        <begin position="238"/>
        <end position="259"/>
    </location>
</feature>
<keyword evidence="1" id="KW-0472">Membrane</keyword>
<feature type="transmembrane region" description="Helical" evidence="1">
    <location>
        <begin position="291"/>
        <end position="311"/>
    </location>
</feature>
<dbReference type="SUPFAM" id="SSF53448">
    <property type="entry name" value="Nucleotide-diphospho-sugar transferases"/>
    <property type="match status" value="1"/>
</dbReference>
<keyword evidence="1" id="KW-1133">Transmembrane helix</keyword>
<proteinExistence type="predicted"/>
<accession>A0A0L8AKF5</accession>
<evidence type="ECO:0000313" key="4">
    <source>
        <dbReference type="Proteomes" id="UP000036908"/>
    </source>
</evidence>
<dbReference type="RefSeq" id="WP_053223659.1">
    <property type="nucleotide sequence ID" value="NZ_JSVA01000010.1"/>
</dbReference>
<evidence type="ECO:0000313" key="3">
    <source>
        <dbReference type="EMBL" id="KOF02716.1"/>
    </source>
</evidence>
<dbReference type="AlphaFoldDB" id="A0A0L8AKF5"/>
<evidence type="ECO:0000256" key="1">
    <source>
        <dbReference type="SAM" id="Phobius"/>
    </source>
</evidence>
<feature type="domain" description="Glycosyltransferase 2-like" evidence="2">
    <location>
        <begin position="5"/>
        <end position="167"/>
    </location>
</feature>
<dbReference type="InterPro" id="IPR050834">
    <property type="entry name" value="Glycosyltransf_2"/>
</dbReference>
<dbReference type="OrthoDB" id="9813550at2"/>
<dbReference type="InterPro" id="IPR001173">
    <property type="entry name" value="Glyco_trans_2-like"/>
</dbReference>
<sequence length="326" mass="37018">MRFYSVIIPVYNRPDEVDELLKSLTLQTYTQFEVIIVEDGSTERCDQVVESYQNQLSIQYFFKENSGQGFSRNYGFEKAKGDYFVVFDSDCIIPEDYFEKVNQFLDHTPLDAFGGPDKAHPSFSPLQKAISYSMTSPFTTGGIRGNKKHAGTFHPRSFNMGISKEVFETTKGYKITRMGEDIEFSIRVIEAGFKTGLIPEAFVYHKRRTSFSHFYKQLHFFGRARINVNRFFPGELKAIHALPAVFVLGLLVWLTTIFYSTVLFTLGGALLTLFILCIFIHSSILNKSMDVGLLSVTAAFTQLTGYGMGMISEILKPRGDQPFSQK</sequence>
<keyword evidence="4" id="KW-1185">Reference proteome</keyword>
<gene>
    <name evidence="3" type="ORF">OB69_10395</name>
</gene>
<evidence type="ECO:0000259" key="2">
    <source>
        <dbReference type="Pfam" id="PF00535"/>
    </source>
</evidence>
<dbReference type="PATRIC" id="fig|1566026.4.peg.363"/>
<organism evidence="3 4">
    <name type="scientific">Roseivirga seohaensis subsp. aquiponti</name>
    <dbReference type="NCBI Taxonomy" id="1566026"/>
    <lineage>
        <taxon>Bacteria</taxon>
        <taxon>Pseudomonadati</taxon>
        <taxon>Bacteroidota</taxon>
        <taxon>Cytophagia</taxon>
        <taxon>Cytophagales</taxon>
        <taxon>Roseivirgaceae</taxon>
        <taxon>Roseivirga</taxon>
    </lineage>
</organism>
<dbReference type="PANTHER" id="PTHR43685">
    <property type="entry name" value="GLYCOSYLTRANSFERASE"/>
    <property type="match status" value="1"/>
</dbReference>
<comment type="caution">
    <text evidence="3">The sequence shown here is derived from an EMBL/GenBank/DDBJ whole genome shotgun (WGS) entry which is preliminary data.</text>
</comment>
<feature type="transmembrane region" description="Helical" evidence="1">
    <location>
        <begin position="266"/>
        <end position="285"/>
    </location>
</feature>
<reference evidence="4" key="1">
    <citation type="submission" date="2014-11" db="EMBL/GenBank/DDBJ databases">
        <title>Genome sequencing of Roseivirga sp. D-25.</title>
        <authorList>
            <person name="Selvaratnam C."/>
            <person name="Thevarajoo S."/>
            <person name="Goh K.M."/>
            <person name="Eee R."/>
            <person name="Chan K.-G."/>
            <person name="Chong C.S."/>
        </authorList>
    </citation>
    <scope>NUCLEOTIDE SEQUENCE [LARGE SCALE GENOMIC DNA]</scope>
    <source>
        <strain evidence="4">D-25</strain>
    </source>
</reference>
<dbReference type="Gene3D" id="3.90.550.10">
    <property type="entry name" value="Spore Coat Polysaccharide Biosynthesis Protein SpsA, Chain A"/>
    <property type="match status" value="1"/>
</dbReference>
<protein>
    <submittedName>
        <fullName evidence="3">Beta-lactamase regulatory protein</fullName>
    </submittedName>
</protein>
<name>A0A0L8AKF5_9BACT</name>
<dbReference type="PANTHER" id="PTHR43685:SF3">
    <property type="entry name" value="SLR2126 PROTEIN"/>
    <property type="match status" value="1"/>
</dbReference>
<dbReference type="EMBL" id="JSVA01000010">
    <property type="protein sequence ID" value="KOF02716.1"/>
    <property type="molecule type" value="Genomic_DNA"/>
</dbReference>
<dbReference type="Pfam" id="PF00535">
    <property type="entry name" value="Glycos_transf_2"/>
    <property type="match status" value="1"/>
</dbReference>
<dbReference type="Proteomes" id="UP000036908">
    <property type="component" value="Unassembled WGS sequence"/>
</dbReference>